<protein>
    <submittedName>
        <fullName evidence="1">Uncharacterized protein</fullName>
    </submittedName>
</protein>
<name>A0A975BCP4_9BACT</name>
<dbReference type="KEGG" id="dli:dnl_51630"/>
<evidence type="ECO:0000313" key="1">
    <source>
        <dbReference type="EMBL" id="QTA82779.1"/>
    </source>
</evidence>
<accession>A0A975BCP4</accession>
<dbReference type="RefSeq" id="WP_207688667.1">
    <property type="nucleotide sequence ID" value="NZ_CP061799.1"/>
</dbReference>
<dbReference type="AlphaFoldDB" id="A0A975BCP4"/>
<proteinExistence type="predicted"/>
<evidence type="ECO:0000313" key="2">
    <source>
        <dbReference type="Proteomes" id="UP000663720"/>
    </source>
</evidence>
<gene>
    <name evidence="1" type="ORF">dnl_51630</name>
</gene>
<dbReference type="Proteomes" id="UP000663720">
    <property type="component" value="Chromosome"/>
</dbReference>
<organism evidence="1 2">
    <name type="scientific">Desulfonema limicola</name>
    <dbReference type="NCBI Taxonomy" id="45656"/>
    <lineage>
        <taxon>Bacteria</taxon>
        <taxon>Pseudomonadati</taxon>
        <taxon>Thermodesulfobacteriota</taxon>
        <taxon>Desulfobacteria</taxon>
        <taxon>Desulfobacterales</taxon>
        <taxon>Desulfococcaceae</taxon>
        <taxon>Desulfonema</taxon>
    </lineage>
</organism>
<dbReference type="EMBL" id="CP061799">
    <property type="protein sequence ID" value="QTA82779.1"/>
    <property type="molecule type" value="Genomic_DNA"/>
</dbReference>
<keyword evidence="2" id="KW-1185">Reference proteome</keyword>
<reference evidence="1" key="1">
    <citation type="journal article" date="2021" name="Microb. Physiol.">
        <title>Proteogenomic Insights into the Physiology of Marine, Sulfate-Reducing, Filamentous Desulfonema limicola and Desulfonema magnum.</title>
        <authorList>
            <person name="Schnaars V."/>
            <person name="Wohlbrand L."/>
            <person name="Scheve S."/>
            <person name="Hinrichs C."/>
            <person name="Reinhardt R."/>
            <person name="Rabus R."/>
        </authorList>
    </citation>
    <scope>NUCLEOTIDE SEQUENCE</scope>
    <source>
        <strain evidence="1">5ac10</strain>
    </source>
</reference>
<sequence>MKPEIRALGIVLIGAFNPKIFHPYWMKSVGLLTDTEAGDSNVELSNNDISIFSTDWMRFEVTQQRLTIVSEQHPYFDRILDLTCETFRMLRHTPIYVIGINHHYHYKFNSEDEWHKIGHTLAPKDCWSKIFKQPGMQRIEIVSPREDNYKGQLLVRCENSKRFFPGIQIHLNDHYEIGEPKEIISADSMVEILEKQYSFSYKKSQEVADVLLSCAERD</sequence>